<dbReference type="Gene3D" id="3.10.25.10">
    <property type="entry name" value="Formyl transferase, C-terminal domain"/>
    <property type="match status" value="1"/>
</dbReference>
<feature type="domain" description="Formyl transferase C-terminal" evidence="10">
    <location>
        <begin position="218"/>
        <end position="315"/>
    </location>
</feature>
<evidence type="ECO:0000256" key="4">
    <source>
        <dbReference type="ARBA" id="ARBA00016014"/>
    </source>
</evidence>
<dbReference type="HAMAP" id="MF_00182">
    <property type="entry name" value="Formyl_trans"/>
    <property type="match status" value="1"/>
</dbReference>
<dbReference type="InterPro" id="IPR005793">
    <property type="entry name" value="Formyl_trans_C"/>
</dbReference>
<keyword evidence="5 8" id="KW-0808">Transferase</keyword>
<keyword evidence="6 8" id="KW-0648">Protein biosynthesis</keyword>
<dbReference type="FunFam" id="3.40.50.12230:FF:000001">
    <property type="entry name" value="Methionyl-tRNA formyltransferase"/>
    <property type="match status" value="1"/>
</dbReference>
<dbReference type="AlphaFoldDB" id="A0A0A8UYN3"/>
<dbReference type="EMBL" id="LN681225">
    <property type="protein sequence ID" value="CEK11879.1"/>
    <property type="molecule type" value="Genomic_DNA"/>
</dbReference>
<dbReference type="PROSITE" id="PS00373">
    <property type="entry name" value="GART"/>
    <property type="match status" value="1"/>
</dbReference>
<dbReference type="Pfam" id="PF02911">
    <property type="entry name" value="Formyl_trans_C"/>
    <property type="match status" value="1"/>
</dbReference>
<dbReference type="STRING" id="449.LHA_2885"/>
<dbReference type="NCBIfam" id="TIGR00460">
    <property type="entry name" value="fmt"/>
    <property type="match status" value="1"/>
</dbReference>
<dbReference type="FunFam" id="3.40.50.170:FF:000003">
    <property type="entry name" value="Methionyl-tRNA formyltransferase"/>
    <property type="match status" value="1"/>
</dbReference>
<dbReference type="GO" id="GO:0004479">
    <property type="term" value="F:methionyl-tRNA formyltransferase activity"/>
    <property type="evidence" value="ECO:0007669"/>
    <property type="project" value="UniProtKB-UniRule"/>
</dbReference>
<comment type="similarity">
    <text evidence="2 8">Belongs to the Fmt family.</text>
</comment>
<protein>
    <recommendedName>
        <fullName evidence="4 8">Methionyl-tRNA formyltransferase</fullName>
        <ecNumber evidence="3 8">2.1.2.9</ecNumber>
    </recommendedName>
</protein>
<dbReference type="InterPro" id="IPR011034">
    <property type="entry name" value="Formyl_transferase-like_C_sf"/>
</dbReference>
<dbReference type="EC" id="2.1.2.9" evidence="3 8"/>
<evidence type="ECO:0000256" key="2">
    <source>
        <dbReference type="ARBA" id="ARBA00010699"/>
    </source>
</evidence>
<evidence type="ECO:0000313" key="11">
    <source>
        <dbReference type="EMBL" id="CEK11879.1"/>
    </source>
</evidence>
<accession>A0A0A8UYN3</accession>
<dbReference type="SUPFAM" id="SSF53328">
    <property type="entry name" value="Formyltransferase"/>
    <property type="match status" value="1"/>
</dbReference>
<evidence type="ECO:0000313" key="12">
    <source>
        <dbReference type="Proteomes" id="UP000032803"/>
    </source>
</evidence>
<dbReference type="InterPro" id="IPR041711">
    <property type="entry name" value="Met-tRNA-FMT_N"/>
</dbReference>
<comment type="catalytic activity">
    <reaction evidence="7 8">
        <text>L-methionyl-tRNA(fMet) + (6R)-10-formyltetrahydrofolate = N-formyl-L-methionyl-tRNA(fMet) + (6S)-5,6,7,8-tetrahydrofolate + H(+)</text>
        <dbReference type="Rhea" id="RHEA:24380"/>
        <dbReference type="Rhea" id="RHEA-COMP:9952"/>
        <dbReference type="Rhea" id="RHEA-COMP:9953"/>
        <dbReference type="ChEBI" id="CHEBI:15378"/>
        <dbReference type="ChEBI" id="CHEBI:57453"/>
        <dbReference type="ChEBI" id="CHEBI:78530"/>
        <dbReference type="ChEBI" id="CHEBI:78844"/>
        <dbReference type="ChEBI" id="CHEBI:195366"/>
        <dbReference type="EC" id="2.1.2.9"/>
    </reaction>
</comment>
<dbReference type="InterPro" id="IPR001555">
    <property type="entry name" value="GART_AS"/>
</dbReference>
<evidence type="ECO:0000256" key="6">
    <source>
        <dbReference type="ARBA" id="ARBA00022917"/>
    </source>
</evidence>
<name>A0A0A8UYN3_LEGHA</name>
<evidence type="ECO:0000256" key="7">
    <source>
        <dbReference type="ARBA" id="ARBA00048558"/>
    </source>
</evidence>
<dbReference type="SUPFAM" id="SSF50486">
    <property type="entry name" value="FMT C-terminal domain-like"/>
    <property type="match status" value="1"/>
</dbReference>
<dbReference type="PANTHER" id="PTHR11138">
    <property type="entry name" value="METHIONYL-TRNA FORMYLTRANSFERASE"/>
    <property type="match status" value="1"/>
</dbReference>
<evidence type="ECO:0000256" key="8">
    <source>
        <dbReference type="HAMAP-Rule" id="MF_00182"/>
    </source>
</evidence>
<proteinExistence type="inferred from homology"/>
<dbReference type="InterPro" id="IPR005794">
    <property type="entry name" value="Fmt"/>
</dbReference>
<feature type="binding site" evidence="8">
    <location>
        <begin position="124"/>
        <end position="127"/>
    </location>
    <ligand>
        <name>(6S)-5,6,7,8-tetrahydrofolate</name>
        <dbReference type="ChEBI" id="CHEBI:57453"/>
    </ligand>
</feature>
<evidence type="ECO:0000256" key="5">
    <source>
        <dbReference type="ARBA" id="ARBA00022679"/>
    </source>
</evidence>
<sequence length="326" mass="35717">MIEAPSLPAFNRGVKLKIVFAGTPEFTLPCLDALYQSSHQLIAVYTQPDRPAGRGRKLQPSAVKNWALSKQLPVYQPVNFRSEEAVAELAALEPDVMVVIAYGLILPRKVLAIPRLGCINVHASLLPRWRGASPIQHAILHGDRDTGVTIMQMDAGMDTGDKLAEVRCSISLEDTAGSLHDKLAQLAVEPLLRTLHALALGQTKPEVQNNNEATYADKINKEDAAINWNKSAFEIHNQIRAYNPWPIAYTVAGEETVRIHQAHILGSTVTAKPGTILSLDKKGMLVATGKDAIMVEKIQFPGSKVMKIADWLNANRSQLHVNLVLQ</sequence>
<reference evidence="12" key="1">
    <citation type="submission" date="2014-09" db="EMBL/GenBank/DDBJ databases">
        <authorList>
            <person name="Gomez-Valero L."/>
        </authorList>
    </citation>
    <scope>NUCLEOTIDE SEQUENCE [LARGE SCALE GENOMIC DNA]</scope>
    <source>
        <strain evidence="12">ATCC35250</strain>
    </source>
</reference>
<organism evidence="11 12">
    <name type="scientific">Legionella hackeliae</name>
    <dbReference type="NCBI Taxonomy" id="449"/>
    <lineage>
        <taxon>Bacteria</taxon>
        <taxon>Pseudomonadati</taxon>
        <taxon>Pseudomonadota</taxon>
        <taxon>Gammaproteobacteria</taxon>
        <taxon>Legionellales</taxon>
        <taxon>Legionellaceae</taxon>
        <taxon>Legionella</taxon>
    </lineage>
</organism>
<evidence type="ECO:0000259" key="10">
    <source>
        <dbReference type="Pfam" id="PF02911"/>
    </source>
</evidence>
<dbReference type="GO" id="GO:0005829">
    <property type="term" value="C:cytosol"/>
    <property type="evidence" value="ECO:0007669"/>
    <property type="project" value="TreeGrafter"/>
</dbReference>
<evidence type="ECO:0000256" key="1">
    <source>
        <dbReference type="ARBA" id="ARBA00002606"/>
    </source>
</evidence>
<dbReference type="CDD" id="cd08704">
    <property type="entry name" value="Met_tRNA_FMT_C"/>
    <property type="match status" value="1"/>
</dbReference>
<comment type="function">
    <text evidence="1 8">Attaches a formyl group to the free amino group of methionyl-tRNA(fMet). The formyl group appears to play a dual role in the initiator identity of N-formylmethionyl-tRNA by promoting its recognition by IF2 and preventing the misappropriation of this tRNA by the elongation apparatus.</text>
</comment>
<keyword evidence="12" id="KW-1185">Reference proteome</keyword>
<evidence type="ECO:0000259" key="9">
    <source>
        <dbReference type="Pfam" id="PF00551"/>
    </source>
</evidence>
<dbReference type="InterPro" id="IPR002376">
    <property type="entry name" value="Formyl_transf_N"/>
</dbReference>
<dbReference type="Proteomes" id="UP000032803">
    <property type="component" value="Chromosome I"/>
</dbReference>
<gene>
    <name evidence="8 11" type="primary">fmt</name>
    <name evidence="11" type="ORF">LHA_2885</name>
</gene>
<dbReference type="InterPro" id="IPR044135">
    <property type="entry name" value="Met-tRNA-FMT_C"/>
</dbReference>
<dbReference type="InterPro" id="IPR036477">
    <property type="entry name" value="Formyl_transf_N_sf"/>
</dbReference>
<evidence type="ECO:0000256" key="3">
    <source>
        <dbReference type="ARBA" id="ARBA00012261"/>
    </source>
</evidence>
<dbReference type="CDD" id="cd08646">
    <property type="entry name" value="FMT_core_Met-tRNA-FMT_N"/>
    <property type="match status" value="1"/>
</dbReference>
<dbReference type="InterPro" id="IPR037022">
    <property type="entry name" value="Formyl_trans_C_sf"/>
</dbReference>
<dbReference type="KEGG" id="lha:LHA_2885"/>
<dbReference type="HOGENOM" id="CLU_033347_1_1_6"/>
<dbReference type="Pfam" id="PF00551">
    <property type="entry name" value="Formyl_trans_N"/>
    <property type="match status" value="1"/>
</dbReference>
<dbReference type="PANTHER" id="PTHR11138:SF5">
    <property type="entry name" value="METHIONYL-TRNA FORMYLTRANSFERASE, MITOCHONDRIAL"/>
    <property type="match status" value="1"/>
</dbReference>
<feature type="domain" description="Formyl transferase N-terminal" evidence="9">
    <location>
        <begin position="17"/>
        <end position="194"/>
    </location>
</feature>
<dbReference type="PATRIC" id="fig|449.7.peg.1423"/>
<dbReference type="Gene3D" id="3.40.50.170">
    <property type="entry name" value="Formyl transferase, N-terminal domain"/>
    <property type="match status" value="1"/>
</dbReference>